<evidence type="ECO:0000256" key="1">
    <source>
        <dbReference type="SAM" id="MobiDB-lite"/>
    </source>
</evidence>
<feature type="region of interest" description="Disordered" evidence="1">
    <location>
        <begin position="1"/>
        <end position="25"/>
    </location>
</feature>
<organism evidence="2 3">
    <name type="scientific">Polyplax serrata</name>
    <name type="common">Common mouse louse</name>
    <dbReference type="NCBI Taxonomy" id="468196"/>
    <lineage>
        <taxon>Eukaryota</taxon>
        <taxon>Metazoa</taxon>
        <taxon>Ecdysozoa</taxon>
        <taxon>Arthropoda</taxon>
        <taxon>Hexapoda</taxon>
        <taxon>Insecta</taxon>
        <taxon>Pterygota</taxon>
        <taxon>Neoptera</taxon>
        <taxon>Paraneoptera</taxon>
        <taxon>Psocodea</taxon>
        <taxon>Troctomorpha</taxon>
        <taxon>Phthiraptera</taxon>
        <taxon>Anoplura</taxon>
        <taxon>Polyplacidae</taxon>
        <taxon>Polyplax</taxon>
    </lineage>
</organism>
<gene>
    <name evidence="2" type="ORF">RUM43_012300</name>
</gene>
<dbReference type="Proteomes" id="UP001372834">
    <property type="component" value="Unassembled WGS sequence"/>
</dbReference>
<proteinExistence type="predicted"/>
<evidence type="ECO:0000313" key="3">
    <source>
        <dbReference type="Proteomes" id="UP001372834"/>
    </source>
</evidence>
<accession>A0AAN8RSU9</accession>
<comment type="caution">
    <text evidence="2">The sequence shown here is derived from an EMBL/GenBank/DDBJ whole genome shotgun (WGS) entry which is preliminary data.</text>
</comment>
<dbReference type="AlphaFoldDB" id="A0AAN8RSU9"/>
<protein>
    <submittedName>
        <fullName evidence="2">Uncharacterized protein</fullName>
    </submittedName>
</protein>
<evidence type="ECO:0000313" key="2">
    <source>
        <dbReference type="EMBL" id="KAK6619543.1"/>
    </source>
</evidence>
<dbReference type="EMBL" id="JAWJWE010000040">
    <property type="protein sequence ID" value="KAK6619543.1"/>
    <property type="molecule type" value="Genomic_DNA"/>
</dbReference>
<name>A0AAN8RSU9_POLSC</name>
<sequence length="142" mass="16051">MDDNEMMKKSNIGRRQQIREKEITGNRKCEAPFKLAEGGSRRRAKDKFLAVECPTRVIVMEPGGNWPGDGILLTRTETASSKEYDQTRESLQPVVLSQETGRKRGKSLRMDLSKINAEREDGRGGRRRRRGRGGFIFGGIVV</sequence>
<reference evidence="2 3" key="1">
    <citation type="submission" date="2023-10" db="EMBL/GenBank/DDBJ databases">
        <title>Genomes of two closely related lineages of the louse Polyplax serrata with different host specificities.</title>
        <authorList>
            <person name="Martinu J."/>
            <person name="Tarabai H."/>
            <person name="Stefka J."/>
            <person name="Hypsa V."/>
        </authorList>
    </citation>
    <scope>NUCLEOTIDE SEQUENCE [LARGE SCALE GENOMIC DNA]</scope>
    <source>
        <strain evidence="2">HR10_N</strain>
    </source>
</reference>